<protein>
    <submittedName>
        <fullName evidence="1">Uncharacterized protein</fullName>
    </submittedName>
</protein>
<accession>A0ABN7A6T0</accession>
<sequence>MQLECRQGAILRVAMATVRIRDKRCNSIEVSIGRAFAGRSFDVIVAGRADRAGPRHGVPLAPRALSVRPDPRVLAPRPGRPFREACLASQEVEAPSAGEGGRSPHYGCLGPGVFPRENLQLRVRSTPFPRAPSCPS</sequence>
<gene>
    <name evidence="1" type="ORF">NTJ_00758</name>
</gene>
<evidence type="ECO:0000313" key="1">
    <source>
        <dbReference type="EMBL" id="BES87951.1"/>
    </source>
</evidence>
<dbReference type="EMBL" id="AP028909">
    <property type="protein sequence ID" value="BES87951.1"/>
    <property type="molecule type" value="Genomic_DNA"/>
</dbReference>
<organism evidence="1 2">
    <name type="scientific">Nesidiocoris tenuis</name>
    <dbReference type="NCBI Taxonomy" id="355587"/>
    <lineage>
        <taxon>Eukaryota</taxon>
        <taxon>Metazoa</taxon>
        <taxon>Ecdysozoa</taxon>
        <taxon>Arthropoda</taxon>
        <taxon>Hexapoda</taxon>
        <taxon>Insecta</taxon>
        <taxon>Pterygota</taxon>
        <taxon>Neoptera</taxon>
        <taxon>Paraneoptera</taxon>
        <taxon>Hemiptera</taxon>
        <taxon>Heteroptera</taxon>
        <taxon>Panheteroptera</taxon>
        <taxon>Cimicomorpha</taxon>
        <taxon>Miridae</taxon>
        <taxon>Dicyphina</taxon>
        <taxon>Nesidiocoris</taxon>
    </lineage>
</organism>
<dbReference type="Proteomes" id="UP001307889">
    <property type="component" value="Chromosome 1"/>
</dbReference>
<evidence type="ECO:0000313" key="2">
    <source>
        <dbReference type="Proteomes" id="UP001307889"/>
    </source>
</evidence>
<proteinExistence type="predicted"/>
<reference evidence="1 2" key="1">
    <citation type="submission" date="2023-09" db="EMBL/GenBank/DDBJ databases">
        <title>Nesidiocoris tenuis whole genome shotgun sequence.</title>
        <authorList>
            <person name="Shibata T."/>
            <person name="Shimoda M."/>
            <person name="Kobayashi T."/>
            <person name="Uehara T."/>
        </authorList>
    </citation>
    <scope>NUCLEOTIDE SEQUENCE [LARGE SCALE GENOMIC DNA]</scope>
    <source>
        <strain evidence="1 2">Japan</strain>
    </source>
</reference>
<name>A0ABN7A6T0_9HEMI</name>
<keyword evidence="2" id="KW-1185">Reference proteome</keyword>